<feature type="domain" description="DinB-like" evidence="5">
    <location>
        <begin position="17"/>
        <end position="141"/>
    </location>
</feature>
<dbReference type="InterPro" id="IPR024775">
    <property type="entry name" value="DinB-like"/>
</dbReference>
<dbReference type="Pfam" id="PF12867">
    <property type="entry name" value="DinB_2"/>
    <property type="match status" value="1"/>
</dbReference>
<dbReference type="Proteomes" id="UP001165986">
    <property type="component" value="Unassembled WGS sequence"/>
</dbReference>
<evidence type="ECO:0000256" key="2">
    <source>
        <dbReference type="ARBA" id="ARBA00023004"/>
    </source>
</evidence>
<dbReference type="EMBL" id="VJXY01000031">
    <property type="protein sequence ID" value="MBD6618822.1"/>
    <property type="molecule type" value="Genomic_DNA"/>
</dbReference>
<dbReference type="PANTHER" id="PTHR23150:SF36">
    <property type="entry name" value="HERCYNINE OXYGENASE"/>
    <property type="match status" value="1"/>
</dbReference>
<keyword evidence="2" id="KW-0408">Iron</keyword>
<sequence length="447" mass="52396">MISKLSKSSVKETIFQAFHECRTKTLSLFQDVDQATFSSQPHPDFSPVGWHLGHIAYIESLWILERGAGLPCFFPQYRKLFAADGLPKSQRVQLPNLEEILYYLDTVREKVLEYIHVDDIEQQERLWRFLIQHESQHCEIITMVLELVKRQEAGDRRQEAGDRRQEAEDRSQELKFVSLNPELWTFDYTKLVKMVCIPAGEFEQGNNSIDALDNEQPVHKVYLDTYWIDRYPVTCGQYRSFIEAGGYQNPRWWSKAGWQWLKIEQVTQPFYWCGERTWDNHPVCGVSWYEAQAYSRFVGKRLPTEAEWEKAASWDARASHRRTYPWGDEELMTPTQNCNCDRLIGKTTAVDAYPGGQSAYGLYDTLGNVWEWTACWFDGYEGFQSYPYSGYSKVYFDQQHRVLKGGSWATRPWVLRSSFRNWYHPNVRQIFAGFRCAASEVSSSVRK</sequence>
<dbReference type="Pfam" id="PF03781">
    <property type="entry name" value="FGE-sulfatase"/>
    <property type="match status" value="1"/>
</dbReference>
<keyword evidence="7" id="KW-1185">Reference proteome</keyword>
<dbReference type="InterPro" id="IPR005532">
    <property type="entry name" value="SUMF_dom"/>
</dbReference>
<protein>
    <submittedName>
        <fullName evidence="6">Ergothioneine biosynthesis protein EgtB</fullName>
    </submittedName>
</protein>
<proteinExistence type="predicted"/>
<evidence type="ECO:0000256" key="1">
    <source>
        <dbReference type="ARBA" id="ARBA00023002"/>
    </source>
</evidence>
<dbReference type="SUPFAM" id="SSF109854">
    <property type="entry name" value="DinB/YfiT-like putative metalloenzymes"/>
    <property type="match status" value="1"/>
</dbReference>
<dbReference type="PANTHER" id="PTHR23150">
    <property type="entry name" value="SULFATASE MODIFYING FACTOR 1, 2"/>
    <property type="match status" value="1"/>
</dbReference>
<comment type="pathway">
    <text evidence="3">Amino-acid biosynthesis; ergothioneine biosynthesis.</text>
</comment>
<dbReference type="NCBIfam" id="TIGR03440">
    <property type="entry name" value="egtB_TIGR03440"/>
    <property type="match status" value="1"/>
</dbReference>
<dbReference type="GO" id="GO:0052699">
    <property type="term" value="P:ergothioneine biosynthetic process"/>
    <property type="evidence" value="ECO:0007669"/>
    <property type="project" value="InterPro"/>
</dbReference>
<evidence type="ECO:0000313" key="7">
    <source>
        <dbReference type="Proteomes" id="UP001165986"/>
    </source>
</evidence>
<dbReference type="Gene3D" id="3.90.1580.10">
    <property type="entry name" value="paralog of FGE (formylglycine-generating enzyme)"/>
    <property type="match status" value="1"/>
</dbReference>
<dbReference type="InterPro" id="IPR017806">
    <property type="entry name" value="EgtB"/>
</dbReference>
<name>A0AA40VT47_9NOST</name>
<dbReference type="AlphaFoldDB" id="A0AA40VT47"/>
<accession>A0AA40VT47</accession>
<evidence type="ECO:0000259" key="4">
    <source>
        <dbReference type="Pfam" id="PF03781"/>
    </source>
</evidence>
<evidence type="ECO:0000256" key="3">
    <source>
        <dbReference type="ARBA" id="ARBA00037882"/>
    </source>
</evidence>
<dbReference type="Gene3D" id="1.20.120.450">
    <property type="entry name" value="dinb family like domain"/>
    <property type="match status" value="1"/>
</dbReference>
<dbReference type="InterPro" id="IPR016187">
    <property type="entry name" value="CTDL_fold"/>
</dbReference>
<dbReference type="RefSeq" id="WP_191760019.1">
    <property type="nucleotide sequence ID" value="NZ_VJXY01000031.1"/>
</dbReference>
<dbReference type="InterPro" id="IPR042095">
    <property type="entry name" value="SUMF_sf"/>
</dbReference>
<gene>
    <name evidence="6" type="ORF">FNW02_24095</name>
</gene>
<organism evidence="6 7">
    <name type="scientific">Komarekiella delphini-convector SJRDD-AB1</name>
    <dbReference type="NCBI Taxonomy" id="2593771"/>
    <lineage>
        <taxon>Bacteria</taxon>
        <taxon>Bacillati</taxon>
        <taxon>Cyanobacteriota</taxon>
        <taxon>Cyanophyceae</taxon>
        <taxon>Nostocales</taxon>
        <taxon>Nostocaceae</taxon>
        <taxon>Komarekiella</taxon>
        <taxon>Komarekiella delphini-convector</taxon>
    </lineage>
</organism>
<evidence type="ECO:0000313" key="6">
    <source>
        <dbReference type="EMBL" id="MBD6618822.1"/>
    </source>
</evidence>
<evidence type="ECO:0000259" key="5">
    <source>
        <dbReference type="Pfam" id="PF12867"/>
    </source>
</evidence>
<keyword evidence="1" id="KW-0560">Oxidoreductase</keyword>
<dbReference type="InterPro" id="IPR051043">
    <property type="entry name" value="Sulfatase_Mod_Factor_Kinase"/>
</dbReference>
<dbReference type="SUPFAM" id="SSF56436">
    <property type="entry name" value="C-type lectin-like"/>
    <property type="match status" value="1"/>
</dbReference>
<reference evidence="6" key="1">
    <citation type="submission" date="2019-07" db="EMBL/GenBank/DDBJ databases">
        <title>Toxilogical consequences of a new and cryptic species of cyanobacteria (Komarekiella delphini-convector) recovered from the epidermis of a bottlenose dolphin and 1500 ft. in the air.</title>
        <authorList>
            <person name="Brown A.O."/>
            <person name="Dvorak P."/>
            <person name="Villanueva C.D."/>
            <person name="Foss A.J."/>
            <person name="Garvey A.D."/>
            <person name="Gibson Q.A."/>
            <person name="Johansen J.R."/>
            <person name="Casamatta D.A."/>
        </authorList>
    </citation>
    <scope>NUCLEOTIDE SEQUENCE</scope>
    <source>
        <strain evidence="6">SJRDD-AB1</strain>
    </source>
</reference>
<comment type="caution">
    <text evidence="6">The sequence shown here is derived from an EMBL/GenBank/DDBJ whole genome shotgun (WGS) entry which is preliminary data.</text>
</comment>
<feature type="domain" description="Sulfatase-modifying factor enzyme-like" evidence="4">
    <location>
        <begin position="192"/>
        <end position="437"/>
    </location>
</feature>
<dbReference type="InterPro" id="IPR034660">
    <property type="entry name" value="DinB/YfiT-like"/>
</dbReference>